<evidence type="ECO:0000313" key="2">
    <source>
        <dbReference type="Proteomes" id="UP001497392"/>
    </source>
</evidence>
<reference evidence="1 2" key="1">
    <citation type="submission" date="2024-06" db="EMBL/GenBank/DDBJ databases">
        <authorList>
            <person name="Kraege A."/>
            <person name="Thomma B."/>
        </authorList>
    </citation>
    <scope>NUCLEOTIDE SEQUENCE [LARGE SCALE GENOMIC DNA]</scope>
</reference>
<keyword evidence="2" id="KW-1185">Reference proteome</keyword>
<accession>A0ABP1FKP0</accession>
<organism evidence="1 2">
    <name type="scientific">Coccomyxa viridis</name>
    <dbReference type="NCBI Taxonomy" id="1274662"/>
    <lineage>
        <taxon>Eukaryota</taxon>
        <taxon>Viridiplantae</taxon>
        <taxon>Chlorophyta</taxon>
        <taxon>core chlorophytes</taxon>
        <taxon>Trebouxiophyceae</taxon>
        <taxon>Trebouxiophyceae incertae sedis</taxon>
        <taxon>Coccomyxaceae</taxon>
        <taxon>Coccomyxa</taxon>
    </lineage>
</organism>
<gene>
    <name evidence="1" type="primary">g2550</name>
    <name evidence="1" type="ORF">VP750_LOCUS2177</name>
</gene>
<protein>
    <submittedName>
        <fullName evidence="1">G2550 protein</fullName>
    </submittedName>
</protein>
<sequence>MIGHFCKIRIKHGAPPLLMTEKGAKQWERKTLSNDTQFIILCGRFTGCPIMHLVVIPVRIEALYHAFEYAGSRFGSTRIWQHSGAKLQHILYIYQEEVLTLSVVTEIGIGFWLLVKMWYNPWSYVLQVYTYWKCSLPLRYAMPESAVYHKRVWQAAASLARPLLQSSAVLRDTLSDVMRWFNIELIPPE</sequence>
<comment type="caution">
    <text evidence="1">The sequence shown here is derived from an EMBL/GenBank/DDBJ whole genome shotgun (WGS) entry which is preliminary data.</text>
</comment>
<dbReference type="Proteomes" id="UP001497392">
    <property type="component" value="Unassembled WGS sequence"/>
</dbReference>
<name>A0ABP1FKP0_9CHLO</name>
<proteinExistence type="predicted"/>
<evidence type="ECO:0000313" key="1">
    <source>
        <dbReference type="EMBL" id="CAL5220518.1"/>
    </source>
</evidence>
<dbReference type="EMBL" id="CAXHTA020000004">
    <property type="protein sequence ID" value="CAL5220518.1"/>
    <property type="molecule type" value="Genomic_DNA"/>
</dbReference>